<organism evidence="2 3">
    <name type="scientific">Fusarium mangiferae</name>
    <name type="common">Mango malformation disease fungus</name>
    <dbReference type="NCBI Taxonomy" id="192010"/>
    <lineage>
        <taxon>Eukaryota</taxon>
        <taxon>Fungi</taxon>
        <taxon>Dikarya</taxon>
        <taxon>Ascomycota</taxon>
        <taxon>Pezizomycotina</taxon>
        <taxon>Sordariomycetes</taxon>
        <taxon>Hypocreomycetidae</taxon>
        <taxon>Hypocreales</taxon>
        <taxon>Nectriaceae</taxon>
        <taxon>Fusarium</taxon>
        <taxon>Fusarium fujikuroi species complex</taxon>
    </lineage>
</organism>
<dbReference type="AlphaFoldDB" id="A0A1L7TDR2"/>
<dbReference type="Proteomes" id="UP000184255">
    <property type="component" value="Unassembled WGS sequence"/>
</dbReference>
<protein>
    <submittedName>
        <fullName evidence="2">Uncharacterized protein</fullName>
    </submittedName>
</protein>
<proteinExistence type="predicted"/>
<name>A0A1L7TDR2_FUSMA</name>
<dbReference type="RefSeq" id="XP_041684251.1">
    <property type="nucleotide sequence ID" value="XM_041833937.1"/>
</dbReference>
<keyword evidence="3" id="KW-1185">Reference proteome</keyword>
<dbReference type="EMBL" id="FCQH01000008">
    <property type="protein sequence ID" value="CVK96840.1"/>
    <property type="molecule type" value="Genomic_DNA"/>
</dbReference>
<evidence type="ECO:0000313" key="2">
    <source>
        <dbReference type="EMBL" id="CVK96840.1"/>
    </source>
</evidence>
<evidence type="ECO:0000256" key="1">
    <source>
        <dbReference type="SAM" id="MobiDB-lite"/>
    </source>
</evidence>
<dbReference type="GeneID" id="65090411"/>
<gene>
    <name evidence="2" type="ORF">FMAN_11160</name>
</gene>
<feature type="region of interest" description="Disordered" evidence="1">
    <location>
        <begin position="278"/>
        <end position="316"/>
    </location>
</feature>
<sequence>MSSQQSFPNGELQLPVFFACIFYNTDTMQYHECRHMRLRRPSDVSWHLERCHTLQEVRLCTTREAKAAVKNGKEKSICTDPKEIKVYDPICRLMFCGPTAEADRQRHLDANMCELKTIEETGKLLPGELQEVLKKRDRAKASPEDKWYAMWSGCIPPLATTRFWTVPASPYVQTTVAREAAETIIRRALDNLHITTELHRSTFDEIVNGLYPAQSGAGPKVKKIVKEQQKKRTSILEAEVEKFYRSAFNSSEVTPLGLQPAAPLHHQLQKQTLEQANNGMASPSSLLSGESHPLQQSYSDMPSHYPHPETQAPSQMTGSAYGQYMESYDYHPSNEYTGGFSDAY</sequence>
<reference evidence="3" key="1">
    <citation type="journal article" date="2016" name="Genome Biol. Evol.">
        <title>Comparative 'omics' of the Fusarium fujikuroi species complex highlights differences in genetic potential and metabolite synthesis.</title>
        <authorList>
            <person name="Niehaus E.-M."/>
            <person name="Muensterkoetter M."/>
            <person name="Proctor R.H."/>
            <person name="Brown D.W."/>
            <person name="Sharon A."/>
            <person name="Idan Y."/>
            <person name="Oren-Young L."/>
            <person name="Sieber C.M."/>
            <person name="Novak O."/>
            <person name="Pencik A."/>
            <person name="Tarkowska D."/>
            <person name="Hromadova K."/>
            <person name="Freeman S."/>
            <person name="Maymon M."/>
            <person name="Elazar M."/>
            <person name="Youssef S.A."/>
            <person name="El-Shabrawy E.S.M."/>
            <person name="Shalaby A.B.A."/>
            <person name="Houterman P."/>
            <person name="Brock N.L."/>
            <person name="Burkhardt I."/>
            <person name="Tsavkelova E.A."/>
            <person name="Dickschat J.S."/>
            <person name="Galuszka P."/>
            <person name="Gueldener U."/>
            <person name="Tudzynski B."/>
        </authorList>
    </citation>
    <scope>NUCLEOTIDE SEQUENCE [LARGE SCALE GENOMIC DNA]</scope>
    <source>
        <strain evidence="3">MRC7560</strain>
    </source>
</reference>
<feature type="compositionally biased region" description="Polar residues" evidence="1">
    <location>
        <begin position="278"/>
        <end position="300"/>
    </location>
</feature>
<comment type="caution">
    <text evidence="2">The sequence shown here is derived from an EMBL/GenBank/DDBJ whole genome shotgun (WGS) entry which is preliminary data.</text>
</comment>
<accession>A0A1L7TDR2</accession>
<evidence type="ECO:0000313" key="3">
    <source>
        <dbReference type="Proteomes" id="UP000184255"/>
    </source>
</evidence>
<dbReference type="VEuPathDB" id="FungiDB:FMAN_11160"/>